<evidence type="ECO:0000313" key="2">
    <source>
        <dbReference type="Proteomes" id="UP000193467"/>
    </source>
</evidence>
<comment type="caution">
    <text evidence="1">The sequence shown here is derived from an EMBL/GenBank/DDBJ whole genome shotgun (WGS) entry which is preliminary data.</text>
</comment>
<keyword evidence="2" id="KW-1185">Reference proteome</keyword>
<dbReference type="AlphaFoldDB" id="A0A1Y2F1L5"/>
<dbReference type="InParanoid" id="A0A1Y2F1L5"/>
<dbReference type="EMBL" id="MCGR01000032">
    <property type="protein sequence ID" value="ORY77236.1"/>
    <property type="molecule type" value="Genomic_DNA"/>
</dbReference>
<dbReference type="Proteomes" id="UP000193467">
    <property type="component" value="Unassembled WGS sequence"/>
</dbReference>
<reference evidence="1 2" key="1">
    <citation type="submission" date="2016-07" db="EMBL/GenBank/DDBJ databases">
        <title>Pervasive Adenine N6-methylation of Active Genes in Fungi.</title>
        <authorList>
            <consortium name="DOE Joint Genome Institute"/>
            <person name="Mondo S.J."/>
            <person name="Dannebaum R.O."/>
            <person name="Kuo R.C."/>
            <person name="Labutti K."/>
            <person name="Haridas S."/>
            <person name="Kuo A."/>
            <person name="Salamov A."/>
            <person name="Ahrendt S.R."/>
            <person name="Lipzen A."/>
            <person name="Sullivan W."/>
            <person name="Andreopoulos W.B."/>
            <person name="Clum A."/>
            <person name="Lindquist E."/>
            <person name="Daum C."/>
            <person name="Ramamoorthy G.K."/>
            <person name="Gryganskyi A."/>
            <person name="Culley D."/>
            <person name="Magnuson J.K."/>
            <person name="James T.Y."/>
            <person name="O'Malley M.A."/>
            <person name="Stajich J.E."/>
            <person name="Spatafora J.W."/>
            <person name="Visel A."/>
            <person name="Grigoriev I.V."/>
        </authorList>
    </citation>
    <scope>NUCLEOTIDE SEQUENCE [LARGE SCALE GENOMIC DNA]</scope>
    <source>
        <strain evidence="1 2">62-1032</strain>
    </source>
</reference>
<organism evidence="1 2">
    <name type="scientific">Leucosporidium creatinivorum</name>
    <dbReference type="NCBI Taxonomy" id="106004"/>
    <lineage>
        <taxon>Eukaryota</taxon>
        <taxon>Fungi</taxon>
        <taxon>Dikarya</taxon>
        <taxon>Basidiomycota</taxon>
        <taxon>Pucciniomycotina</taxon>
        <taxon>Microbotryomycetes</taxon>
        <taxon>Leucosporidiales</taxon>
        <taxon>Leucosporidium</taxon>
    </lineage>
</organism>
<name>A0A1Y2F1L5_9BASI</name>
<accession>A0A1Y2F1L5</accession>
<gene>
    <name evidence="1" type="ORF">BCR35DRAFT_305526</name>
</gene>
<protein>
    <submittedName>
        <fullName evidence="1">Uncharacterized protein</fullName>
    </submittedName>
</protein>
<proteinExistence type="predicted"/>
<sequence>MGHGVFALIVGRSSLSGFSSGIPFAGLPSFARPSSRAAGAEQARRGSDSARHSRFALVLSCGAGLDEFLKRVLRYLSSSIGGSSKRALLSSVSSSPSLGGCSPSRSPRAFDVRGASRARGFGGAVSSPSLLAVRLDLSVAASEQLGRVSCLSFDLSAFKEGWESSIVGRYL</sequence>
<evidence type="ECO:0000313" key="1">
    <source>
        <dbReference type="EMBL" id="ORY77236.1"/>
    </source>
</evidence>